<protein>
    <submittedName>
        <fullName evidence="1">Uncharacterized protein</fullName>
    </submittedName>
</protein>
<organism evidence="1 2">
    <name type="scientific">Mesonia ostreae</name>
    <dbReference type="NCBI Taxonomy" id="861110"/>
    <lineage>
        <taxon>Bacteria</taxon>
        <taxon>Pseudomonadati</taxon>
        <taxon>Bacteroidota</taxon>
        <taxon>Flavobacteriia</taxon>
        <taxon>Flavobacteriales</taxon>
        <taxon>Flavobacteriaceae</taxon>
        <taxon>Mesonia</taxon>
    </lineage>
</organism>
<comment type="caution">
    <text evidence="1">The sequence shown here is derived from an EMBL/GenBank/DDBJ whole genome shotgun (WGS) entry which is preliminary data.</text>
</comment>
<evidence type="ECO:0000313" key="1">
    <source>
        <dbReference type="EMBL" id="MDT0294839.1"/>
    </source>
</evidence>
<dbReference type="Proteomes" id="UP001182991">
    <property type="component" value="Unassembled WGS sequence"/>
</dbReference>
<proteinExistence type="predicted"/>
<sequence length="101" mass="11686">MLEEVKQEYLSKLKNSLTSLKKSPFGSGLAGLSSLHKNMMIVNKNVKEIAEKINNQFVNAINRDNIACKFSDDERMTCYQEFRKESTQIVSDFNQNFLKKF</sequence>
<keyword evidence="2" id="KW-1185">Reference proteome</keyword>
<accession>A0ABU2KJJ4</accession>
<evidence type="ECO:0000313" key="2">
    <source>
        <dbReference type="Proteomes" id="UP001182991"/>
    </source>
</evidence>
<dbReference type="RefSeq" id="WP_311401770.1">
    <property type="nucleotide sequence ID" value="NZ_JAVRBG010000008.1"/>
</dbReference>
<name>A0ABU2KJJ4_9FLAO</name>
<dbReference type="EMBL" id="JAVRBG010000008">
    <property type="protein sequence ID" value="MDT0294839.1"/>
    <property type="molecule type" value="Genomic_DNA"/>
</dbReference>
<reference evidence="2" key="1">
    <citation type="submission" date="2023-07" db="EMBL/GenBank/DDBJ databases">
        <title>Isolating and identifying novel microbial strains from the Mariana Trench.</title>
        <authorList>
            <person name="Fu H."/>
        </authorList>
    </citation>
    <scope>NUCLEOTIDE SEQUENCE [LARGE SCALE GENOMIC DNA]</scope>
    <source>
        <strain evidence="2">T-y2</strain>
    </source>
</reference>
<gene>
    <name evidence="1" type="ORF">RLT85_09355</name>
</gene>